<sequence length="675" mass="73239">MPKTGYKYTKEQKPKGSSNQIKRSHSSSQPGRKVLPLGGKSREGDKNLRSADTIKRLKMYNNGKAIRNKEGDVVGGQFMMKDRAGDVKITAGTGRVAPDRRWFGNTRVVGATDLDKFRDEMSLAKADPYSVVLARKQLPMGLLMDEANNAEKMGKAVKEGLLANEGFEAAFNGRVGGGARKKPKLDQLLVGREALIEERSKKRSKGTPLAEGEAEKVNNAADDDDGGYGALLGVATSSAAAYERVNTEEGMVQWGRDSNLVTEGGEGVDFRSEKKADMFLKGQSKRIWAELYKVLDCSDIVLHIIDARNVPGTKCNTISKHISKNAKHKHLIYVLNKIDLVPNWVAKRWVGELSKERPTIAFHASQTHAFGKGALISLLRQFSKLMADKKQISVGIVGYPNVGKSSVINTLTSNSKACLVAPVPGQTKVWQYVALMKRIFLIDCPGVVVDAANDSETDSVLKSVVRAERLETPEDFIPPILERVRREHIAACYSLPIRGEGTWTDVDDLLEKIATRAGRLRKGGDPDKHQAAIGMIHDFQRGKLPFFIPPPELKEEEDGKKVGRKRKGEGEAGREAGTKEAAVNEEGLELAPTIKDVSLKRQNLDMIGLDKGDGVADADDEDNDGDLGGDGEVGGVERGGEGGEGAGGSGEDSDSDSDNEAPVVNVAEDATWDDL</sequence>
<dbReference type="InterPro" id="IPR006073">
    <property type="entry name" value="GTP-bd"/>
</dbReference>
<dbReference type="CDD" id="cd01858">
    <property type="entry name" value="NGP_1"/>
    <property type="match status" value="1"/>
</dbReference>
<evidence type="ECO:0000256" key="5">
    <source>
        <dbReference type="RuleBase" id="RU364023"/>
    </source>
</evidence>
<feature type="region of interest" description="Disordered" evidence="6">
    <location>
        <begin position="1"/>
        <end position="47"/>
    </location>
</feature>
<keyword evidence="3 5" id="KW-0342">GTP-binding</keyword>
<dbReference type="Proteomes" id="UP001165060">
    <property type="component" value="Unassembled WGS sequence"/>
</dbReference>
<comment type="caution">
    <text evidence="9">The sequence shown here is derived from an EMBL/GenBank/DDBJ whole genome shotgun (WGS) entry which is preliminary data.</text>
</comment>
<dbReference type="InterPro" id="IPR023179">
    <property type="entry name" value="GTP-bd_ortho_bundle_sf"/>
</dbReference>
<evidence type="ECO:0000313" key="10">
    <source>
        <dbReference type="Proteomes" id="UP001165060"/>
    </source>
</evidence>
<evidence type="ECO:0000259" key="7">
    <source>
        <dbReference type="Pfam" id="PF01926"/>
    </source>
</evidence>
<gene>
    <name evidence="9" type="ORF">TeGR_g5993</name>
</gene>
<feature type="region of interest" description="Disordered" evidence="6">
    <location>
        <begin position="546"/>
        <end position="584"/>
    </location>
</feature>
<protein>
    <recommendedName>
        <fullName evidence="5">Nucleolar GTP-binding protein 2</fullName>
    </recommendedName>
</protein>
<name>A0ABQ6M834_9STRA</name>
<proteinExistence type="inferred from homology"/>
<dbReference type="Pfam" id="PF01926">
    <property type="entry name" value="MMR_HSR1"/>
    <property type="match status" value="1"/>
</dbReference>
<comment type="function">
    <text evidence="5">GTPase that associates with pre-60S ribosomal subunits in the nucleolus and is required for their nuclear export and maturation.</text>
</comment>
<evidence type="ECO:0000256" key="6">
    <source>
        <dbReference type="SAM" id="MobiDB-lite"/>
    </source>
</evidence>
<feature type="domain" description="G" evidence="7">
    <location>
        <begin position="394"/>
        <end position="459"/>
    </location>
</feature>
<comment type="subcellular location">
    <subcellularLocation>
        <location evidence="1 5">Nucleus</location>
        <location evidence="1 5">Nucleolus</location>
    </subcellularLocation>
</comment>
<keyword evidence="10" id="KW-1185">Reference proteome</keyword>
<feature type="domain" description="Nucleolar GTP-binding protein 2 N-terminal" evidence="8">
    <location>
        <begin position="59"/>
        <end position="187"/>
    </location>
</feature>
<comment type="similarity">
    <text evidence="5">Belongs to the TRAFAC class YlqF/YawG GTPase family. NOG2 subfamily.</text>
</comment>
<dbReference type="PANTHER" id="PTHR11089">
    <property type="entry name" value="GTP-BINDING PROTEIN-RELATED"/>
    <property type="match status" value="1"/>
</dbReference>
<feature type="compositionally biased region" description="Acidic residues" evidence="6">
    <location>
        <begin position="616"/>
        <end position="629"/>
    </location>
</feature>
<evidence type="ECO:0000256" key="3">
    <source>
        <dbReference type="ARBA" id="ARBA00023134"/>
    </source>
</evidence>
<dbReference type="InterPro" id="IPR024929">
    <property type="entry name" value="GNL2_CP_dom"/>
</dbReference>
<reference evidence="9 10" key="1">
    <citation type="journal article" date="2023" name="Commun. Biol.">
        <title>Genome analysis of Parmales, the sister group of diatoms, reveals the evolutionary specialization of diatoms from phago-mixotrophs to photoautotrophs.</title>
        <authorList>
            <person name="Ban H."/>
            <person name="Sato S."/>
            <person name="Yoshikawa S."/>
            <person name="Yamada K."/>
            <person name="Nakamura Y."/>
            <person name="Ichinomiya M."/>
            <person name="Sato N."/>
            <person name="Blanc-Mathieu R."/>
            <person name="Endo H."/>
            <person name="Kuwata A."/>
            <person name="Ogata H."/>
        </authorList>
    </citation>
    <scope>NUCLEOTIDE SEQUENCE [LARGE SCALE GENOMIC DNA]</scope>
</reference>
<accession>A0ABQ6M834</accession>
<evidence type="ECO:0000259" key="8">
    <source>
        <dbReference type="Pfam" id="PF08153"/>
    </source>
</evidence>
<evidence type="ECO:0000256" key="1">
    <source>
        <dbReference type="ARBA" id="ARBA00004604"/>
    </source>
</evidence>
<dbReference type="SUPFAM" id="SSF52540">
    <property type="entry name" value="P-loop containing nucleoside triphosphate hydrolases"/>
    <property type="match status" value="1"/>
</dbReference>
<evidence type="ECO:0000256" key="2">
    <source>
        <dbReference type="ARBA" id="ARBA00022741"/>
    </source>
</evidence>
<feature type="region of interest" description="Disordered" evidence="6">
    <location>
        <begin position="199"/>
        <end position="221"/>
    </location>
</feature>
<dbReference type="Pfam" id="PF08153">
    <property type="entry name" value="NGP1NT"/>
    <property type="match status" value="1"/>
</dbReference>
<dbReference type="PANTHER" id="PTHR11089:SF9">
    <property type="entry name" value="NUCLEOLAR GTP-BINDING PROTEIN 2"/>
    <property type="match status" value="1"/>
</dbReference>
<organism evidence="9 10">
    <name type="scientific">Tetraparma gracilis</name>
    <dbReference type="NCBI Taxonomy" id="2962635"/>
    <lineage>
        <taxon>Eukaryota</taxon>
        <taxon>Sar</taxon>
        <taxon>Stramenopiles</taxon>
        <taxon>Ochrophyta</taxon>
        <taxon>Bolidophyceae</taxon>
        <taxon>Parmales</taxon>
        <taxon>Triparmaceae</taxon>
        <taxon>Tetraparma</taxon>
    </lineage>
</organism>
<dbReference type="InterPro" id="IPR027417">
    <property type="entry name" value="P-loop_NTPase"/>
</dbReference>
<feature type="compositionally biased region" description="Basic and acidic residues" evidence="6">
    <location>
        <begin position="568"/>
        <end position="578"/>
    </location>
</feature>
<feature type="compositionally biased region" description="Gly residues" evidence="6">
    <location>
        <begin position="630"/>
        <end position="650"/>
    </location>
</feature>
<feature type="region of interest" description="Disordered" evidence="6">
    <location>
        <begin position="608"/>
        <end position="675"/>
    </location>
</feature>
<dbReference type="PRINTS" id="PR00326">
    <property type="entry name" value="GTP1OBG"/>
</dbReference>
<evidence type="ECO:0000256" key="4">
    <source>
        <dbReference type="ARBA" id="ARBA00023242"/>
    </source>
</evidence>
<dbReference type="Gene3D" id="3.40.50.300">
    <property type="entry name" value="P-loop containing nucleotide triphosphate hydrolases"/>
    <property type="match status" value="1"/>
</dbReference>
<dbReference type="EMBL" id="BRYB01001236">
    <property type="protein sequence ID" value="GMI21273.1"/>
    <property type="molecule type" value="Genomic_DNA"/>
</dbReference>
<dbReference type="Gene3D" id="1.10.1580.10">
    <property type="match status" value="1"/>
</dbReference>
<evidence type="ECO:0000313" key="9">
    <source>
        <dbReference type="EMBL" id="GMI21273.1"/>
    </source>
</evidence>
<keyword evidence="2 5" id="KW-0547">Nucleotide-binding</keyword>
<feature type="compositionally biased region" description="Polar residues" evidence="6">
    <location>
        <begin position="15"/>
        <end position="30"/>
    </location>
</feature>
<dbReference type="InterPro" id="IPR012971">
    <property type="entry name" value="NOG2_N_dom"/>
</dbReference>
<dbReference type="InterPro" id="IPR050755">
    <property type="entry name" value="TRAFAC_YlqF/YawG_RiboMat"/>
</dbReference>
<keyword evidence="4 5" id="KW-0539">Nucleus</keyword>